<gene>
    <name evidence="1" type="ORF">QIS74_13677</name>
</gene>
<keyword evidence="2" id="KW-1185">Reference proteome</keyword>
<accession>A0AAV9SSQ9</accession>
<evidence type="ECO:0000313" key="2">
    <source>
        <dbReference type="Proteomes" id="UP001327957"/>
    </source>
</evidence>
<protein>
    <submittedName>
        <fullName evidence="1">Uncharacterized protein</fullName>
    </submittedName>
</protein>
<sequence>MSRLPQPLKKASPWLKDVWGEWIQQAVSVDDLRRTRLPIVANALSMDTVVSVL</sequence>
<dbReference type="EMBL" id="JASAOK010000056">
    <property type="protein sequence ID" value="KAK6206258.1"/>
    <property type="molecule type" value="Genomic_DNA"/>
</dbReference>
<name>A0AAV9SSQ9_9PEZI</name>
<proteinExistence type="predicted"/>
<reference evidence="1 2" key="1">
    <citation type="submission" date="2023-04" db="EMBL/GenBank/DDBJ databases">
        <title>Colletotrichum tabacum stain YC1 causing leaf anthracnose on Nicotiana tabacum(L.) cv.</title>
        <authorList>
            <person name="Ji Z."/>
            <person name="Wang M."/>
            <person name="Zhang J."/>
            <person name="Wang N."/>
            <person name="Zhou Z."/>
        </authorList>
    </citation>
    <scope>NUCLEOTIDE SEQUENCE [LARGE SCALE GENOMIC DNA]</scope>
    <source>
        <strain evidence="1 2">YC1</strain>
    </source>
</reference>
<organism evidence="1 2">
    <name type="scientific">Colletotrichum tabaci</name>
    <dbReference type="NCBI Taxonomy" id="1209068"/>
    <lineage>
        <taxon>Eukaryota</taxon>
        <taxon>Fungi</taxon>
        <taxon>Dikarya</taxon>
        <taxon>Ascomycota</taxon>
        <taxon>Pezizomycotina</taxon>
        <taxon>Sordariomycetes</taxon>
        <taxon>Hypocreomycetidae</taxon>
        <taxon>Glomerellales</taxon>
        <taxon>Glomerellaceae</taxon>
        <taxon>Colletotrichum</taxon>
        <taxon>Colletotrichum destructivum species complex</taxon>
    </lineage>
</organism>
<evidence type="ECO:0000313" key="1">
    <source>
        <dbReference type="EMBL" id="KAK6206258.1"/>
    </source>
</evidence>
<dbReference type="AlphaFoldDB" id="A0AAV9SSQ9"/>
<dbReference type="Proteomes" id="UP001327957">
    <property type="component" value="Unassembled WGS sequence"/>
</dbReference>
<comment type="caution">
    <text evidence="1">The sequence shown here is derived from an EMBL/GenBank/DDBJ whole genome shotgun (WGS) entry which is preliminary data.</text>
</comment>